<gene>
    <name evidence="3" type="ORF">GTQ45_02155</name>
</gene>
<dbReference type="SUPFAM" id="SSF47616">
    <property type="entry name" value="GST C-terminal domain-like"/>
    <property type="match status" value="1"/>
</dbReference>
<evidence type="ECO:0000259" key="2">
    <source>
        <dbReference type="PROSITE" id="PS50405"/>
    </source>
</evidence>
<dbReference type="GO" id="GO:0016740">
    <property type="term" value="F:transferase activity"/>
    <property type="evidence" value="ECO:0007669"/>
    <property type="project" value="UniProtKB-KW"/>
</dbReference>
<evidence type="ECO:0000259" key="1">
    <source>
        <dbReference type="PROSITE" id="PS50404"/>
    </source>
</evidence>
<evidence type="ECO:0000313" key="3">
    <source>
        <dbReference type="EMBL" id="NBG94534.1"/>
    </source>
</evidence>
<proteinExistence type="predicted"/>
<keyword evidence="3" id="KW-0808">Transferase</keyword>
<dbReference type="Pfam" id="PF13417">
    <property type="entry name" value="GST_N_3"/>
    <property type="match status" value="1"/>
</dbReference>
<dbReference type="PROSITE" id="PS50404">
    <property type="entry name" value="GST_NTER"/>
    <property type="match status" value="1"/>
</dbReference>
<organism evidence="3 4">
    <name type="scientific">Pyruvatibacter mobilis</name>
    <dbReference type="NCBI Taxonomy" id="1712261"/>
    <lineage>
        <taxon>Bacteria</taxon>
        <taxon>Pseudomonadati</taxon>
        <taxon>Pseudomonadota</taxon>
        <taxon>Alphaproteobacteria</taxon>
        <taxon>Hyphomicrobiales</taxon>
        <taxon>Parvibaculaceae</taxon>
        <taxon>Pyruvatibacter</taxon>
    </lineage>
</organism>
<dbReference type="CDD" id="cd00570">
    <property type="entry name" value="GST_N_family"/>
    <property type="match status" value="1"/>
</dbReference>
<dbReference type="InterPro" id="IPR036249">
    <property type="entry name" value="Thioredoxin-like_sf"/>
</dbReference>
<dbReference type="InterPro" id="IPR010987">
    <property type="entry name" value="Glutathione-S-Trfase_C-like"/>
</dbReference>
<dbReference type="InterPro" id="IPR036282">
    <property type="entry name" value="Glutathione-S-Trfase_C_sf"/>
</dbReference>
<feature type="domain" description="GST C-terminal" evidence="2">
    <location>
        <begin position="104"/>
        <end position="238"/>
    </location>
</feature>
<dbReference type="OrthoDB" id="5791869at2"/>
<dbReference type="RefSeq" id="WP_160586621.1">
    <property type="nucleotide sequence ID" value="NZ_BMHN01000001.1"/>
</dbReference>
<protein>
    <submittedName>
        <fullName evidence="3">Glutathione S-transferase family protein</fullName>
    </submittedName>
</protein>
<dbReference type="CDD" id="cd00299">
    <property type="entry name" value="GST_C_family"/>
    <property type="match status" value="1"/>
</dbReference>
<keyword evidence="4" id="KW-1185">Reference proteome</keyword>
<comment type="caution">
    <text evidence="3">The sequence shown here is derived from an EMBL/GenBank/DDBJ whole genome shotgun (WGS) entry which is preliminary data.</text>
</comment>
<dbReference type="EMBL" id="WXYQ01000001">
    <property type="protein sequence ID" value="NBG94534.1"/>
    <property type="molecule type" value="Genomic_DNA"/>
</dbReference>
<sequence>MSDEIIFHHYGVSPFSEKVRVVMGIKGLRWHAVEQPVIMPKPDLVCLTGGYRKIPVLQIGADIYCDSQMIIRELDRRFPDSALPDGELPGATGLGYPLGFWTDREVFQAAVAIIFGGIGDHVDESFKKDREALTGRPFDTEQMKQAVPLMTEQMRAHMGMLDAQLADGRAFLGGDRPGLADASAYYNIWFVRTVNPAGGSVFDGFTHLTAWEARVKALGHGTRAEMSTDDAIAIAKAAASTTPEQADPNEPNGLKPGMAVQVMADDYGRDPIAGTLVMSSPTEIAIRRQDDRVGEVVVHFPRAGFWVLPG</sequence>
<name>A0A845Q7W2_9HYPH</name>
<feature type="domain" description="GST N-terminal" evidence="1">
    <location>
        <begin position="3"/>
        <end position="82"/>
    </location>
</feature>
<accession>A0A845Q7W2</accession>
<dbReference type="PROSITE" id="PS50405">
    <property type="entry name" value="GST_CTER"/>
    <property type="match status" value="1"/>
</dbReference>
<evidence type="ECO:0000313" key="4">
    <source>
        <dbReference type="Proteomes" id="UP000470384"/>
    </source>
</evidence>
<dbReference type="InterPro" id="IPR004045">
    <property type="entry name" value="Glutathione_S-Trfase_N"/>
</dbReference>
<dbReference type="Gene3D" id="3.40.30.110">
    <property type="match status" value="2"/>
</dbReference>
<dbReference type="SUPFAM" id="SSF52833">
    <property type="entry name" value="Thioredoxin-like"/>
    <property type="match status" value="1"/>
</dbReference>
<dbReference type="Pfam" id="PF13410">
    <property type="entry name" value="GST_C_2"/>
    <property type="match status" value="1"/>
</dbReference>
<dbReference type="GeneID" id="300653514"/>
<dbReference type="Proteomes" id="UP000470384">
    <property type="component" value="Unassembled WGS sequence"/>
</dbReference>
<reference evidence="3 4" key="1">
    <citation type="journal article" date="2016" name="Int. J. Syst. Evol. Microbiol.">
        <title>Pyruvatibacter mobilis gen. nov., sp. nov., a marine bacterium from the culture broth of Picochlorum sp. 122.</title>
        <authorList>
            <person name="Wang G."/>
            <person name="Tang M."/>
            <person name="Wu H."/>
            <person name="Dai S."/>
            <person name="Li T."/>
            <person name="Chen C."/>
            <person name="He H."/>
            <person name="Fan J."/>
            <person name="Xiang W."/>
            <person name="Li X."/>
        </authorList>
    </citation>
    <scope>NUCLEOTIDE SEQUENCE [LARGE SCALE GENOMIC DNA]</scope>
    <source>
        <strain evidence="3 4">GYP-11</strain>
    </source>
</reference>
<dbReference type="AlphaFoldDB" id="A0A845Q7W2"/>